<comment type="similarity">
    <text evidence="1">Belongs to the aldehyde dehydrogenase family.</text>
</comment>
<dbReference type="SUPFAM" id="SSF53720">
    <property type="entry name" value="ALDH-like"/>
    <property type="match status" value="1"/>
</dbReference>
<protein>
    <submittedName>
        <fullName evidence="6">Gamma-glutamyl-gamma-aminobutyraldehyde dehydrogenase</fullName>
    </submittedName>
</protein>
<dbReference type="Gene3D" id="3.40.309.10">
    <property type="entry name" value="Aldehyde Dehydrogenase, Chain A, domain 2"/>
    <property type="match status" value="1"/>
</dbReference>
<gene>
    <name evidence="6" type="ORF">MAXJ12_23222</name>
</gene>
<dbReference type="GO" id="GO:0004030">
    <property type="term" value="F:aldehyde dehydrogenase [NAD(P)+] activity"/>
    <property type="evidence" value="ECO:0007669"/>
    <property type="project" value="UniProtKB-ARBA"/>
</dbReference>
<dbReference type="InterPro" id="IPR015590">
    <property type="entry name" value="Aldehyde_DH_dom"/>
</dbReference>
<evidence type="ECO:0000256" key="1">
    <source>
        <dbReference type="ARBA" id="ARBA00009986"/>
    </source>
</evidence>
<keyword evidence="2" id="KW-0630">Potassium</keyword>
<name>H0HWU3_9HYPH</name>
<dbReference type="InterPro" id="IPR016161">
    <property type="entry name" value="Ald_DH/histidinol_DH"/>
</dbReference>
<dbReference type="FunFam" id="3.40.605.10:FF:000026">
    <property type="entry name" value="Aldehyde dehydrogenase, putative"/>
    <property type="match status" value="1"/>
</dbReference>
<dbReference type="FunFam" id="3.40.309.10:FF:000012">
    <property type="entry name" value="Betaine aldehyde dehydrogenase"/>
    <property type="match status" value="1"/>
</dbReference>
<dbReference type="FunFam" id="3.40.605.10:FF:000001">
    <property type="entry name" value="Aldehyde dehydrogenase 1"/>
    <property type="match status" value="1"/>
</dbReference>
<dbReference type="OrthoDB" id="9812625at2"/>
<evidence type="ECO:0000313" key="6">
    <source>
        <dbReference type="EMBL" id="EHK54788.1"/>
    </source>
</evidence>
<proteinExistence type="inferred from homology"/>
<dbReference type="AlphaFoldDB" id="H0HWU3"/>
<evidence type="ECO:0000256" key="2">
    <source>
        <dbReference type="ARBA" id="ARBA00022958"/>
    </source>
</evidence>
<dbReference type="EMBL" id="AHAM01000189">
    <property type="protein sequence ID" value="EHK54788.1"/>
    <property type="molecule type" value="Genomic_DNA"/>
</dbReference>
<evidence type="ECO:0000256" key="4">
    <source>
        <dbReference type="ARBA" id="ARBA00023097"/>
    </source>
</evidence>
<dbReference type="Pfam" id="PF00171">
    <property type="entry name" value="Aldedh"/>
    <property type="match status" value="1"/>
</dbReference>
<dbReference type="PATRIC" id="fig|1107882.3.peg.4525"/>
<dbReference type="Proteomes" id="UP000003250">
    <property type="component" value="Unassembled WGS sequence"/>
</dbReference>
<keyword evidence="4" id="KW-0558">Oxidation</keyword>
<reference evidence="6 7" key="1">
    <citation type="journal article" date="2012" name="J. Bacteriol.">
        <title>Draft Genome Sequence of Mesorhizobium alhagi CCNWXJ12-2T, a Novel Salt-Resistant Species Isolated from the Desert of Northwestern China.</title>
        <authorList>
            <person name="Zhou M."/>
            <person name="Chen W."/>
            <person name="Chen H."/>
            <person name="Wei G."/>
        </authorList>
    </citation>
    <scope>NUCLEOTIDE SEQUENCE [LARGE SCALE GENOMIC DNA]</scope>
    <source>
        <strain evidence="6 7">CCNWXJ12-2</strain>
    </source>
</reference>
<organism evidence="6 7">
    <name type="scientific">Mesorhizobium alhagi CCNWXJ12-2</name>
    <dbReference type="NCBI Taxonomy" id="1107882"/>
    <lineage>
        <taxon>Bacteria</taxon>
        <taxon>Pseudomonadati</taxon>
        <taxon>Pseudomonadota</taxon>
        <taxon>Alphaproteobacteria</taxon>
        <taxon>Hyphomicrobiales</taxon>
        <taxon>Phyllobacteriaceae</taxon>
        <taxon>Allomesorhizobium</taxon>
    </lineage>
</organism>
<feature type="domain" description="Aldehyde dehydrogenase" evidence="5">
    <location>
        <begin position="27"/>
        <end position="489"/>
    </location>
</feature>
<evidence type="ECO:0000256" key="3">
    <source>
        <dbReference type="ARBA" id="ARBA00023002"/>
    </source>
</evidence>
<sequence length="496" mass="52804">MSVIDWRQAASNLNFRNQAFIDGKFVDAVSGGVFDAINPADGTTLAQIASCDAADVDLAVRSARKAFDAGSWSRRSPSERKKVLQRFADLMHQHGDELALLETLNMGKPISDARSIDVPASANTIAWYAEAIDKIYDEIAPTGSGALGMITREPVGVVAAVVPWNFPLLMACWKLGPALAAGNSVILKPAEQSPLSAIRLAELAAEAGIPDGVFNVVTGLGETAGRALGLHLDVDAVTFTGSTEVGKLFMSYSAQSNMKRIALECGGKTPHIVMADCGNLDEAATAAAYGIFFNQGEVCNAGSRLLVDAKIKDVFIEKVIAVGKTLTVGNPLDAATKLGAMVSQVQMQRVLDYIDVGAKEGAELRSGGSRVLSETGGYYIEPTVFDNVSNKMRIAQEEIFGPVLATISFSGVEEAVALANDTIYGLAAAVWTDNIDIALSTARRLRAGSVWVNNFDESNITMPFGGYKQSGFGRDKSLHAIDKYTELKATWIKIRA</sequence>
<dbReference type="RefSeq" id="WP_008838234.1">
    <property type="nucleotide sequence ID" value="NZ_AHAM01000189.1"/>
</dbReference>
<dbReference type="InterPro" id="IPR016162">
    <property type="entry name" value="Ald_DH_N"/>
</dbReference>
<accession>H0HWU3</accession>
<dbReference type="Gene3D" id="3.40.605.10">
    <property type="entry name" value="Aldehyde Dehydrogenase, Chain A, domain 1"/>
    <property type="match status" value="1"/>
</dbReference>
<dbReference type="PANTHER" id="PTHR11699">
    <property type="entry name" value="ALDEHYDE DEHYDROGENASE-RELATED"/>
    <property type="match status" value="1"/>
</dbReference>
<dbReference type="PROSITE" id="PS00070">
    <property type="entry name" value="ALDEHYDE_DEHYDR_CYS"/>
    <property type="match status" value="1"/>
</dbReference>
<keyword evidence="3" id="KW-0560">Oxidoreductase</keyword>
<evidence type="ECO:0000259" key="5">
    <source>
        <dbReference type="Pfam" id="PF00171"/>
    </source>
</evidence>
<keyword evidence="7" id="KW-1185">Reference proteome</keyword>
<evidence type="ECO:0000313" key="7">
    <source>
        <dbReference type="Proteomes" id="UP000003250"/>
    </source>
</evidence>
<dbReference type="InterPro" id="IPR016163">
    <property type="entry name" value="Ald_DH_C"/>
</dbReference>
<dbReference type="InterPro" id="IPR016160">
    <property type="entry name" value="Ald_DH_CS_CYS"/>
</dbReference>
<dbReference type="CDD" id="cd07112">
    <property type="entry name" value="ALDH_GABALDH-PuuC"/>
    <property type="match status" value="1"/>
</dbReference>